<dbReference type="GO" id="GO:0005524">
    <property type="term" value="F:ATP binding"/>
    <property type="evidence" value="ECO:0007669"/>
    <property type="project" value="UniProtKB-KW"/>
</dbReference>
<proteinExistence type="predicted"/>
<keyword evidence="3" id="KW-0175">Coiled coil</keyword>
<dbReference type="GO" id="GO:0004467">
    <property type="term" value="F:long-chain fatty acid-CoA ligase activity"/>
    <property type="evidence" value="ECO:0007669"/>
    <property type="project" value="UniProtKB-EC"/>
</dbReference>
<evidence type="ECO:0000256" key="1">
    <source>
        <dbReference type="ARBA" id="ARBA00022741"/>
    </source>
</evidence>
<dbReference type="Gene3D" id="3.40.50.12780">
    <property type="entry name" value="N-terminal domain of ligase-like"/>
    <property type="match status" value="1"/>
</dbReference>
<feature type="coiled-coil region" evidence="3">
    <location>
        <begin position="540"/>
        <end position="567"/>
    </location>
</feature>
<dbReference type="EC" id="6.2.1.3" evidence="5"/>
<keyword evidence="2" id="KW-0067">ATP-binding</keyword>
<gene>
    <name evidence="5" type="ORF">EHSB41UT_00682</name>
</gene>
<organism evidence="5 6">
    <name type="scientific">Parendozoicomonas haliclonae</name>
    <dbReference type="NCBI Taxonomy" id="1960125"/>
    <lineage>
        <taxon>Bacteria</taxon>
        <taxon>Pseudomonadati</taxon>
        <taxon>Pseudomonadota</taxon>
        <taxon>Gammaproteobacteria</taxon>
        <taxon>Oceanospirillales</taxon>
        <taxon>Endozoicomonadaceae</taxon>
        <taxon>Parendozoicomonas</taxon>
    </lineage>
</organism>
<evidence type="ECO:0000313" key="6">
    <source>
        <dbReference type="Proteomes" id="UP000196573"/>
    </source>
</evidence>
<dbReference type="InterPro" id="IPR000873">
    <property type="entry name" value="AMP-dep_synth/lig_dom"/>
</dbReference>
<reference evidence="5 6" key="1">
    <citation type="submission" date="2017-03" db="EMBL/GenBank/DDBJ databases">
        <authorList>
            <person name="Afonso C.L."/>
            <person name="Miller P.J."/>
            <person name="Scott M.A."/>
            <person name="Spackman E."/>
            <person name="Goraichik I."/>
            <person name="Dimitrov K.M."/>
            <person name="Suarez D.L."/>
            <person name="Swayne D.E."/>
        </authorList>
    </citation>
    <scope>NUCLEOTIDE SEQUENCE [LARGE SCALE GENOMIC DNA]</scope>
    <source>
        <strain evidence="5">SB41UT1</strain>
    </source>
</reference>
<feature type="domain" description="AMP-dependent synthetase/ligase" evidence="4">
    <location>
        <begin position="18"/>
        <end position="429"/>
    </location>
</feature>
<protein>
    <submittedName>
        <fullName evidence="5">Long-chain-fatty-acid-CoA ligase FadD15</fullName>
        <ecNumber evidence="5">6.2.1.3</ecNumber>
    </submittedName>
</protein>
<sequence>MFLAMSEYSQYHLVDLMRERIQKYQNKIALRYSAKEAEDISWRELGQKVEQLALALVGAGLEVQGKVAIFSRNMPEWTIADLAVLWCRGVTVPVYPTNTAGQTAYILRDAGVRLIFVGEQEQMDAVVELQQHYPNLEYVIALDSSVNLRGMKNACYLETFQKAPVSMEQRKELDQRLANNNLDDLLTLIYTSGTTGEPKGVMLDYRNFASAIKLHDARLTLTSDDVSLCFLPLSHIFERAWTYYALYRGATNVYMRDPAAVQTVLATVRPTVMCSVPRLFEKVHAAILAKVATAKPAQRAIFNWSLKVGETALARKQKGKPNGMILDLSLRIADKLVFSKLRNGLGGRMRFMPCGGARLEPDINLFFKSIGLNVIVGYGLSETTATVSCYDADQLNFGTVGTPLPYVHMRIGEENEIQVKADTVMKGYYNKPEATAEAFTEDGWFRTGDAGYIDDHGNVVMTERLKDLMKTSGGKYIAPQMVEGTLVRDHFVEQVAIVGDARKYVSALIVPAFSALEEYAHSVGVKFENRMELLRHSHIQEMFQQRLEALQKELARFEQVKKFTLLDREFSLEMGELTPTLKLRRKVIMERFSKEIEAMYPGRN</sequence>
<name>A0A1X7AF86_9GAMM</name>
<evidence type="ECO:0000256" key="3">
    <source>
        <dbReference type="SAM" id="Coils"/>
    </source>
</evidence>
<dbReference type="PROSITE" id="PS00455">
    <property type="entry name" value="AMP_BINDING"/>
    <property type="match status" value="1"/>
</dbReference>
<dbReference type="Proteomes" id="UP000196573">
    <property type="component" value="Unassembled WGS sequence"/>
</dbReference>
<evidence type="ECO:0000256" key="2">
    <source>
        <dbReference type="ARBA" id="ARBA00022840"/>
    </source>
</evidence>
<accession>A0A1X7AF86</accession>
<dbReference type="PANTHER" id="PTHR43272">
    <property type="entry name" value="LONG-CHAIN-FATTY-ACID--COA LIGASE"/>
    <property type="match status" value="1"/>
</dbReference>
<dbReference type="InterPro" id="IPR042099">
    <property type="entry name" value="ANL_N_sf"/>
</dbReference>
<dbReference type="Pfam" id="PF23562">
    <property type="entry name" value="AMP-binding_C_3"/>
    <property type="match status" value="1"/>
</dbReference>
<dbReference type="InterPro" id="IPR020845">
    <property type="entry name" value="AMP-binding_CS"/>
</dbReference>
<dbReference type="EMBL" id="FWPT01000002">
    <property type="protein sequence ID" value="SMA37067.1"/>
    <property type="molecule type" value="Genomic_DNA"/>
</dbReference>
<dbReference type="PANTHER" id="PTHR43272:SF33">
    <property type="entry name" value="AMP-BINDING DOMAIN-CONTAINING PROTEIN-RELATED"/>
    <property type="match status" value="1"/>
</dbReference>
<keyword evidence="5" id="KW-0436">Ligase</keyword>
<keyword evidence="1" id="KW-0547">Nucleotide-binding</keyword>
<evidence type="ECO:0000259" key="4">
    <source>
        <dbReference type="Pfam" id="PF00501"/>
    </source>
</evidence>
<evidence type="ECO:0000313" key="5">
    <source>
        <dbReference type="EMBL" id="SMA37067.1"/>
    </source>
</evidence>
<dbReference type="AlphaFoldDB" id="A0A1X7AF86"/>
<dbReference type="SUPFAM" id="SSF56801">
    <property type="entry name" value="Acetyl-CoA synthetase-like"/>
    <property type="match status" value="1"/>
</dbReference>
<dbReference type="GO" id="GO:0016020">
    <property type="term" value="C:membrane"/>
    <property type="evidence" value="ECO:0007669"/>
    <property type="project" value="TreeGrafter"/>
</dbReference>
<dbReference type="Pfam" id="PF00501">
    <property type="entry name" value="AMP-binding"/>
    <property type="match status" value="1"/>
</dbReference>
<keyword evidence="6" id="KW-1185">Reference proteome</keyword>
<dbReference type="CDD" id="cd05907">
    <property type="entry name" value="VL_LC_FACS_like"/>
    <property type="match status" value="1"/>
</dbReference>